<evidence type="ECO:0000256" key="1">
    <source>
        <dbReference type="ARBA" id="ARBA00022837"/>
    </source>
</evidence>
<dbReference type="InterPro" id="IPR011992">
    <property type="entry name" value="EF-hand-dom_pair"/>
</dbReference>
<dbReference type="InterPro" id="IPR050883">
    <property type="entry name" value="PNGase"/>
</dbReference>
<dbReference type="PANTHER" id="PTHR12143:SF39">
    <property type="entry name" value="SECRETED PROTEIN"/>
    <property type="match status" value="1"/>
</dbReference>
<feature type="region of interest" description="Disordered" evidence="2">
    <location>
        <begin position="34"/>
        <end position="60"/>
    </location>
</feature>
<name>F0YJX6_AURAN</name>
<dbReference type="Gene3D" id="3.40.50.300">
    <property type="entry name" value="P-loop containing nucleotide triphosphate hydrolases"/>
    <property type="match status" value="1"/>
</dbReference>
<dbReference type="OrthoDB" id="47217at2759"/>
<keyword evidence="5" id="KW-1185">Reference proteome</keyword>
<dbReference type="GO" id="GO:0005829">
    <property type="term" value="C:cytosol"/>
    <property type="evidence" value="ECO:0007669"/>
    <property type="project" value="TreeGrafter"/>
</dbReference>
<feature type="region of interest" description="Disordered" evidence="2">
    <location>
        <begin position="106"/>
        <end position="134"/>
    </location>
</feature>
<dbReference type="SUPFAM" id="SSF47473">
    <property type="entry name" value="EF-hand"/>
    <property type="match status" value="1"/>
</dbReference>
<accession>F0YJX6</accession>
<organism evidence="5">
    <name type="scientific">Aureococcus anophagefferens</name>
    <name type="common">Harmful bloom alga</name>
    <dbReference type="NCBI Taxonomy" id="44056"/>
    <lineage>
        <taxon>Eukaryota</taxon>
        <taxon>Sar</taxon>
        <taxon>Stramenopiles</taxon>
        <taxon>Ochrophyta</taxon>
        <taxon>Pelagophyceae</taxon>
        <taxon>Pelagomonadales</taxon>
        <taxon>Pelagomonadaceae</taxon>
        <taxon>Aureococcus</taxon>
    </lineage>
</organism>
<dbReference type="GO" id="GO:0000224">
    <property type="term" value="F:peptide-N4-(N-acetyl-beta-glucosaminyl)asparagine amidase activity"/>
    <property type="evidence" value="ECO:0007669"/>
    <property type="project" value="TreeGrafter"/>
</dbReference>
<feature type="compositionally biased region" description="Basic residues" evidence="2">
    <location>
        <begin position="549"/>
        <end position="565"/>
    </location>
</feature>
<feature type="region of interest" description="Disordered" evidence="2">
    <location>
        <begin position="153"/>
        <end position="216"/>
    </location>
</feature>
<dbReference type="Gene3D" id="1.10.238.10">
    <property type="entry name" value="EF-hand"/>
    <property type="match status" value="1"/>
</dbReference>
<sequence length="798" mass="86021">MIARPKISRNEWKPAELGAFEVGNFALLSCPGRRRGRRLGRAPRPRARPRRRRRRRPLLHGALPRVPRADALLRRRRVLRRPRRAEARGRGPRDLLHLLPLGHVPRGRAARPAPRAGARRGLRAEPPRVLHGGQGAPALGLVRQGHGLHVGLPRGRGLGGRRAQESVGVPAGPRGARGGARDRDGARLRPGAAPQRPPAEHAGLLRVAGPGGRRRGQVRVAPRGALGDAAAAAEFERRAGLYREYYDADRRLMAAREPGGAFVAAAGEAFDPAGAFEEGTPLQYTFMVPGDAEGLAALLGGPDALGDRLDDYFLRASMANPTRQLDLTTGTIGGHCQGNEPGHHAPYLYNVANRPWRTAETIDAINELYTASEIPGNDDVGQTSAWFAWSALGLYPVDPCGDRLHLGKPLFMRADVDVRATLDGAARVLTILGDGCRDRGAHVQSVWFEGSRVAAHEVAWADVANGGVLRFVKMVCVWRLVLATFACVGKSEGFCCWWSATGDPCDCSETSKASNLATSLACVDGGGSWCSEDGEQSAPEDGEQSAAVRRGRAVRARPGPRHKAPVGRFHAGAPPRTIAAPAYSEEEVSALRGIFALYDPDGTGEIGSNDLENLFKKIGFFNYAAVELIKQFDVEEPKTIDFAKFLEMVKAGQPDQPGEEPDRKPLDGGEQSAPEDGSSSCACRSIMAGIIDEWCQLSDCDPAFAAQCSSACPTAPGATPDGCERNWLFQVSTGRSGSTSLMAMLNDLPNVYIAGENDGLFESLYALHKSSIRTERESKNGVYHGAWWHHPTERANLR</sequence>
<dbReference type="Pfam" id="PF07971">
    <property type="entry name" value="Glyco_hydro_92"/>
    <property type="match status" value="1"/>
</dbReference>
<dbReference type="GO" id="GO:0006516">
    <property type="term" value="P:glycoprotein catabolic process"/>
    <property type="evidence" value="ECO:0007669"/>
    <property type="project" value="TreeGrafter"/>
</dbReference>
<dbReference type="InterPro" id="IPR002048">
    <property type="entry name" value="EF_hand_dom"/>
</dbReference>
<feature type="compositionally biased region" description="Acidic residues" evidence="2">
    <location>
        <begin position="533"/>
        <end position="543"/>
    </location>
</feature>
<dbReference type="PROSITE" id="PS50222">
    <property type="entry name" value="EF_HAND_2"/>
    <property type="match status" value="1"/>
</dbReference>
<feature type="compositionally biased region" description="Basic residues" evidence="2">
    <location>
        <begin position="34"/>
        <end position="58"/>
    </location>
</feature>
<dbReference type="PANTHER" id="PTHR12143">
    <property type="entry name" value="PEPTIDE N-GLYCANASE PNGASE -RELATED"/>
    <property type="match status" value="1"/>
</dbReference>
<evidence type="ECO:0000313" key="4">
    <source>
        <dbReference type="EMBL" id="EGB04582.1"/>
    </source>
</evidence>
<reference evidence="4 5" key="1">
    <citation type="journal article" date="2011" name="Proc. Natl. Acad. Sci. U.S.A.">
        <title>Niche of harmful alga Aureococcus anophagefferens revealed through ecogenomics.</title>
        <authorList>
            <person name="Gobler C.J."/>
            <person name="Berry D.L."/>
            <person name="Dyhrman S.T."/>
            <person name="Wilhelm S.W."/>
            <person name="Salamov A."/>
            <person name="Lobanov A.V."/>
            <person name="Zhang Y."/>
            <person name="Collier J.L."/>
            <person name="Wurch L.L."/>
            <person name="Kustka A.B."/>
            <person name="Dill B.D."/>
            <person name="Shah M."/>
            <person name="VerBerkmoes N.C."/>
            <person name="Kuo A."/>
            <person name="Terry A."/>
            <person name="Pangilinan J."/>
            <person name="Lindquist E.A."/>
            <person name="Lucas S."/>
            <person name="Paulsen I.T."/>
            <person name="Hattenrath-Lehmann T.K."/>
            <person name="Talmage S.C."/>
            <person name="Walker E.A."/>
            <person name="Koch F."/>
            <person name="Burson A.M."/>
            <person name="Marcoval M.A."/>
            <person name="Tang Y.Z."/>
            <person name="Lecleir G.R."/>
            <person name="Coyne K.J."/>
            <person name="Berg G.M."/>
            <person name="Bertrand E.M."/>
            <person name="Saito M.A."/>
            <person name="Gladyshev V.N."/>
            <person name="Grigoriev I.V."/>
        </authorList>
    </citation>
    <scope>NUCLEOTIDE SEQUENCE [LARGE SCALE GENOMIC DNA]</scope>
    <source>
        <strain evidence="5">CCMP 1984</strain>
    </source>
</reference>
<keyword evidence="1" id="KW-0106">Calcium</keyword>
<evidence type="ECO:0000259" key="3">
    <source>
        <dbReference type="PROSITE" id="PS50222"/>
    </source>
</evidence>
<dbReference type="InterPro" id="IPR027417">
    <property type="entry name" value="P-loop_NTPase"/>
</dbReference>
<dbReference type="GO" id="GO:0005509">
    <property type="term" value="F:calcium ion binding"/>
    <property type="evidence" value="ECO:0007669"/>
    <property type="project" value="InterPro"/>
</dbReference>
<dbReference type="InParanoid" id="F0YJX6"/>
<dbReference type="Proteomes" id="UP000002729">
    <property type="component" value="Unassembled WGS sequence"/>
</dbReference>
<feature type="region of interest" description="Disordered" evidence="2">
    <location>
        <begin position="533"/>
        <end position="571"/>
    </location>
</feature>
<proteinExistence type="predicted"/>
<dbReference type="Gene3D" id="3.30.2080.10">
    <property type="entry name" value="GH92 mannosidase domain"/>
    <property type="match status" value="1"/>
</dbReference>
<dbReference type="EMBL" id="GL833149">
    <property type="protein sequence ID" value="EGB04582.1"/>
    <property type="molecule type" value="Genomic_DNA"/>
</dbReference>
<dbReference type="PROSITE" id="PS00018">
    <property type="entry name" value="EF_HAND_1"/>
    <property type="match status" value="1"/>
</dbReference>
<dbReference type="AlphaFoldDB" id="F0YJX6"/>
<feature type="region of interest" description="Disordered" evidence="2">
    <location>
        <begin position="652"/>
        <end position="680"/>
    </location>
</feature>
<gene>
    <name evidence="4" type="ORF">AURANDRAFT_72486</name>
</gene>
<dbReference type="RefSeq" id="XP_009040689.1">
    <property type="nucleotide sequence ID" value="XM_009042441.1"/>
</dbReference>
<dbReference type="InterPro" id="IPR012939">
    <property type="entry name" value="Glyco_hydro_92"/>
</dbReference>
<dbReference type="GeneID" id="20228731"/>
<dbReference type="KEGG" id="aaf:AURANDRAFT_72486"/>
<protein>
    <recommendedName>
        <fullName evidence="3">EF-hand domain-containing protein</fullName>
    </recommendedName>
</protein>
<dbReference type="InterPro" id="IPR018247">
    <property type="entry name" value="EF_Hand_1_Ca_BS"/>
</dbReference>
<evidence type="ECO:0000256" key="2">
    <source>
        <dbReference type="SAM" id="MobiDB-lite"/>
    </source>
</evidence>
<feature type="domain" description="EF-hand" evidence="3">
    <location>
        <begin position="586"/>
        <end position="621"/>
    </location>
</feature>
<evidence type="ECO:0000313" key="5">
    <source>
        <dbReference type="Proteomes" id="UP000002729"/>
    </source>
</evidence>